<evidence type="ECO:0000313" key="1">
    <source>
        <dbReference type="EMBL" id="CAK5091328.1"/>
    </source>
</evidence>
<organism evidence="1 2">
    <name type="scientific">Meloidogyne enterolobii</name>
    <name type="common">Root-knot nematode worm</name>
    <name type="synonym">Meloidogyne mayaguensis</name>
    <dbReference type="NCBI Taxonomy" id="390850"/>
    <lineage>
        <taxon>Eukaryota</taxon>
        <taxon>Metazoa</taxon>
        <taxon>Ecdysozoa</taxon>
        <taxon>Nematoda</taxon>
        <taxon>Chromadorea</taxon>
        <taxon>Rhabditida</taxon>
        <taxon>Tylenchina</taxon>
        <taxon>Tylenchomorpha</taxon>
        <taxon>Tylenchoidea</taxon>
        <taxon>Meloidogynidae</taxon>
        <taxon>Meloidogyninae</taxon>
        <taxon>Meloidogyne</taxon>
    </lineage>
</organism>
<reference evidence="1" key="1">
    <citation type="submission" date="2023-11" db="EMBL/GenBank/DDBJ databases">
        <authorList>
            <person name="Poullet M."/>
        </authorList>
    </citation>
    <scope>NUCLEOTIDE SEQUENCE</scope>
    <source>
        <strain evidence="1">E1834</strain>
    </source>
</reference>
<evidence type="ECO:0000313" key="2">
    <source>
        <dbReference type="Proteomes" id="UP001497535"/>
    </source>
</evidence>
<gene>
    <name evidence="1" type="ORF">MENTE1834_LOCUS39164</name>
</gene>
<accession>A0ACB1AMJ7</accession>
<dbReference type="EMBL" id="CAVMJV010000087">
    <property type="protein sequence ID" value="CAK5091328.1"/>
    <property type="molecule type" value="Genomic_DNA"/>
</dbReference>
<keyword evidence="2" id="KW-1185">Reference proteome</keyword>
<dbReference type="Proteomes" id="UP001497535">
    <property type="component" value="Unassembled WGS sequence"/>
</dbReference>
<proteinExistence type="predicted"/>
<sequence>MIVVFSSQWWVLTVRGDGNRKSKFFSEIGMKKTSEVGIPTHICSIRAYMVIIVVFVNFSEFILFFPI</sequence>
<comment type="caution">
    <text evidence="1">The sequence shown here is derived from an EMBL/GenBank/DDBJ whole genome shotgun (WGS) entry which is preliminary data.</text>
</comment>
<name>A0ACB1AMJ7_MELEN</name>
<protein>
    <submittedName>
        <fullName evidence="1">Uncharacterized protein</fullName>
    </submittedName>
</protein>